<feature type="non-terminal residue" evidence="12">
    <location>
        <position position="1"/>
    </location>
</feature>
<dbReference type="PROSITE" id="PS01011">
    <property type="entry name" value="FOLYLPOLYGLU_SYNT_1"/>
    <property type="match status" value="1"/>
</dbReference>
<feature type="domain" description="Mur ligase C-terminal" evidence="10">
    <location>
        <begin position="305"/>
        <end position="432"/>
    </location>
</feature>
<evidence type="ECO:0000256" key="3">
    <source>
        <dbReference type="ARBA" id="ARBA00022598"/>
    </source>
</evidence>
<dbReference type="GO" id="GO:0071555">
    <property type="term" value="P:cell wall organization"/>
    <property type="evidence" value="ECO:0007669"/>
    <property type="project" value="UniProtKB-KW"/>
</dbReference>
<dbReference type="InterPro" id="IPR035911">
    <property type="entry name" value="MurE/MurF_N"/>
</dbReference>
<dbReference type="GO" id="GO:0005524">
    <property type="term" value="F:ATP binding"/>
    <property type="evidence" value="ECO:0007669"/>
    <property type="project" value="UniProtKB-KW"/>
</dbReference>
<dbReference type="Pfam" id="PF02875">
    <property type="entry name" value="Mur_ligase_C"/>
    <property type="match status" value="1"/>
</dbReference>
<dbReference type="InterPro" id="IPR004101">
    <property type="entry name" value="Mur_ligase_C"/>
</dbReference>
<evidence type="ECO:0000256" key="1">
    <source>
        <dbReference type="ARBA" id="ARBA00005898"/>
    </source>
</evidence>
<evidence type="ECO:0008006" key="13">
    <source>
        <dbReference type="Google" id="ProtNLM"/>
    </source>
</evidence>
<dbReference type="Pfam" id="PF01225">
    <property type="entry name" value="Mur_ligase"/>
    <property type="match status" value="1"/>
</dbReference>
<evidence type="ECO:0000256" key="8">
    <source>
        <dbReference type="ARBA" id="ARBA00023316"/>
    </source>
</evidence>
<evidence type="ECO:0000256" key="2">
    <source>
        <dbReference type="ARBA" id="ARBA00022490"/>
    </source>
</evidence>
<keyword evidence="4" id="KW-0547">Nucleotide-binding</keyword>
<evidence type="ECO:0000256" key="7">
    <source>
        <dbReference type="ARBA" id="ARBA00022984"/>
    </source>
</evidence>
<feature type="domain" description="Mur ligase central" evidence="11">
    <location>
        <begin position="83"/>
        <end position="283"/>
    </location>
</feature>
<dbReference type="GO" id="GO:0009252">
    <property type="term" value="P:peptidoglycan biosynthetic process"/>
    <property type="evidence" value="ECO:0007669"/>
    <property type="project" value="UniProtKB-KW"/>
</dbReference>
<dbReference type="AlphaFoldDB" id="A0A381NDP3"/>
<dbReference type="Pfam" id="PF08245">
    <property type="entry name" value="Mur_ligase_M"/>
    <property type="match status" value="1"/>
</dbReference>
<evidence type="ECO:0000259" key="10">
    <source>
        <dbReference type="Pfam" id="PF02875"/>
    </source>
</evidence>
<dbReference type="InterPro" id="IPR036615">
    <property type="entry name" value="Mur_ligase_C_dom_sf"/>
</dbReference>
<dbReference type="InterPro" id="IPR018109">
    <property type="entry name" value="Folylpolyglutamate_synth_CS"/>
</dbReference>
<keyword evidence="5" id="KW-0067">ATP-binding</keyword>
<dbReference type="PANTHER" id="PTHR23135:SF4">
    <property type="entry name" value="UDP-N-ACETYLMURAMOYL-L-ALANYL-D-GLUTAMATE--2,6-DIAMINOPIMELATE LIGASE MURE HOMOLOG, CHLOROPLASTIC"/>
    <property type="match status" value="1"/>
</dbReference>
<proteinExistence type="inferred from homology"/>
<name>A0A381NDP3_9ZZZZ</name>
<dbReference type="InterPro" id="IPR036565">
    <property type="entry name" value="Mur-like_cat_sf"/>
</dbReference>
<keyword evidence="2" id="KW-0963">Cytoplasm</keyword>
<dbReference type="EMBL" id="UINC01000290">
    <property type="protein sequence ID" value="SUZ52711.1"/>
    <property type="molecule type" value="Genomic_DNA"/>
</dbReference>
<dbReference type="Gene3D" id="3.40.1390.10">
    <property type="entry name" value="MurE/MurF, N-terminal domain"/>
    <property type="match status" value="1"/>
</dbReference>
<feature type="domain" description="Mur ligase N-terminal catalytic" evidence="9">
    <location>
        <begin position="1"/>
        <end position="71"/>
    </location>
</feature>
<sequence>VKLNSSQVEEGDLFIAIPGTKVDGHDFIGDAIDSGAIAIISNGRDVGKLSVPQIKVANPRRAASIVAAEYYGHPTKDLIVLGITGTNGKTTTASLLFSILNNAGHKTAQLGTLGTIADGFNQEATLTTQDSISLQKTFSELRDADFSHIVMEVSSHALDQYRVADVEFDVALFTNLTPEHLDYHASIEAYYQAKARLFRMLPLESTAIVNESDPNGLRMAEETNAPTLTFSRSNGNSIHFSDLNISISGIHGKIIAGHITYEIGSSLVGEFNAENILGAVSVAHALGIEKEMIEDGIKKCSAIPGRMESFPLANGAKAIMDYAHTPDAYEKVLGTLKEVSLNDACLYVVFGAGGDRDASKRPKMARIAEIFATHCFVTPDNPRTEDPDQISKEIIGGFSGSNFTVFKDRRAGLEDALNRSEKNDIVAILGKGREEYQDIKSKKEFYSDLEIIRRYQ</sequence>
<dbReference type="SUPFAM" id="SSF53623">
    <property type="entry name" value="MurD-like peptide ligases, catalytic domain"/>
    <property type="match status" value="1"/>
</dbReference>
<dbReference type="NCBIfam" id="TIGR01085">
    <property type="entry name" value="murE"/>
    <property type="match status" value="1"/>
</dbReference>
<dbReference type="Gene3D" id="3.90.190.20">
    <property type="entry name" value="Mur ligase, C-terminal domain"/>
    <property type="match status" value="1"/>
</dbReference>
<dbReference type="NCBIfam" id="NF001126">
    <property type="entry name" value="PRK00139.1-4"/>
    <property type="match status" value="1"/>
</dbReference>
<evidence type="ECO:0000259" key="9">
    <source>
        <dbReference type="Pfam" id="PF01225"/>
    </source>
</evidence>
<dbReference type="InterPro" id="IPR005761">
    <property type="entry name" value="UDP-N-AcMur-Glu-dNH2Pim_ligase"/>
</dbReference>
<evidence type="ECO:0000256" key="6">
    <source>
        <dbReference type="ARBA" id="ARBA00022960"/>
    </source>
</evidence>
<keyword evidence="8" id="KW-0961">Cell wall biogenesis/degradation</keyword>
<dbReference type="GO" id="GO:0005737">
    <property type="term" value="C:cytoplasm"/>
    <property type="evidence" value="ECO:0007669"/>
    <property type="project" value="InterPro"/>
</dbReference>
<dbReference type="SUPFAM" id="SSF63418">
    <property type="entry name" value="MurE/MurF N-terminal domain"/>
    <property type="match status" value="1"/>
</dbReference>
<evidence type="ECO:0000259" key="11">
    <source>
        <dbReference type="Pfam" id="PF08245"/>
    </source>
</evidence>
<dbReference type="InterPro" id="IPR000713">
    <property type="entry name" value="Mur_ligase_N"/>
</dbReference>
<organism evidence="12">
    <name type="scientific">marine metagenome</name>
    <dbReference type="NCBI Taxonomy" id="408172"/>
    <lineage>
        <taxon>unclassified sequences</taxon>
        <taxon>metagenomes</taxon>
        <taxon>ecological metagenomes</taxon>
    </lineage>
</organism>
<keyword evidence="3" id="KW-0436">Ligase</keyword>
<dbReference type="GO" id="GO:0004326">
    <property type="term" value="F:tetrahydrofolylpolyglutamate synthase activity"/>
    <property type="evidence" value="ECO:0007669"/>
    <property type="project" value="InterPro"/>
</dbReference>
<gene>
    <name evidence="12" type="ORF">METZ01_LOCUS5565</name>
</gene>
<reference evidence="12" key="1">
    <citation type="submission" date="2018-05" db="EMBL/GenBank/DDBJ databases">
        <authorList>
            <person name="Lanie J.A."/>
            <person name="Ng W.-L."/>
            <person name="Kazmierczak K.M."/>
            <person name="Andrzejewski T.M."/>
            <person name="Davidsen T.M."/>
            <person name="Wayne K.J."/>
            <person name="Tettelin H."/>
            <person name="Glass J.I."/>
            <person name="Rusch D."/>
            <person name="Podicherti R."/>
            <person name="Tsui H.-C.T."/>
            <person name="Winkler M.E."/>
        </authorList>
    </citation>
    <scope>NUCLEOTIDE SEQUENCE</scope>
</reference>
<dbReference type="GO" id="GO:0051301">
    <property type="term" value="P:cell division"/>
    <property type="evidence" value="ECO:0007669"/>
    <property type="project" value="InterPro"/>
</dbReference>
<dbReference type="HAMAP" id="MF_00208">
    <property type="entry name" value="MurE"/>
    <property type="match status" value="1"/>
</dbReference>
<dbReference type="GO" id="GO:0008360">
    <property type="term" value="P:regulation of cell shape"/>
    <property type="evidence" value="ECO:0007669"/>
    <property type="project" value="UniProtKB-KW"/>
</dbReference>
<keyword evidence="6" id="KW-0133">Cell shape</keyword>
<comment type="similarity">
    <text evidence="1">Belongs to the MurCDEF family. MurE subfamily.</text>
</comment>
<accession>A0A381NDP3</accession>
<keyword evidence="7" id="KW-0573">Peptidoglycan synthesis</keyword>
<dbReference type="InterPro" id="IPR013221">
    <property type="entry name" value="Mur_ligase_cen"/>
</dbReference>
<evidence type="ECO:0000256" key="5">
    <source>
        <dbReference type="ARBA" id="ARBA00022840"/>
    </source>
</evidence>
<dbReference type="Gene3D" id="3.40.1190.10">
    <property type="entry name" value="Mur-like, catalytic domain"/>
    <property type="match status" value="1"/>
</dbReference>
<evidence type="ECO:0000313" key="12">
    <source>
        <dbReference type="EMBL" id="SUZ52711.1"/>
    </source>
</evidence>
<dbReference type="SUPFAM" id="SSF53244">
    <property type="entry name" value="MurD-like peptide ligases, peptide-binding domain"/>
    <property type="match status" value="1"/>
</dbReference>
<protein>
    <recommendedName>
        <fullName evidence="13">Mur ligase central domain-containing protein</fullName>
    </recommendedName>
</protein>
<evidence type="ECO:0000256" key="4">
    <source>
        <dbReference type="ARBA" id="ARBA00022741"/>
    </source>
</evidence>
<dbReference type="PANTHER" id="PTHR23135">
    <property type="entry name" value="MUR LIGASE FAMILY MEMBER"/>
    <property type="match status" value="1"/>
</dbReference>